<dbReference type="KEGG" id="amob:HG15A2_18910"/>
<name>A0A517MUQ0_9BACT</name>
<accession>A0A517MUQ0</accession>
<protein>
    <recommendedName>
        <fullName evidence="4">PEP-CTERM protein-sorting domain-containing protein</fullName>
    </recommendedName>
</protein>
<feature type="chain" id="PRO_5021730431" description="PEP-CTERM protein-sorting domain-containing protein" evidence="1">
    <location>
        <begin position="26"/>
        <end position="229"/>
    </location>
</feature>
<proteinExistence type="predicted"/>
<sequence length="229" mass="24223" precursor="true">MRLRYTLKIAGIWALVALVGTATNAGTFKTIVIDDDHSDWIGIPVVDSDAADNVGSIDIAETQIANDANFLYIRNTFHSSVSLGLFTGIDVDDDVATGFDIFGLGLIGQDSGWQNDFPFTSSNGGLSGAGIFNDGQGMTGDFFGSGAALLDAFADSNERELAISLDILRNPPTALGEVFPDDTVRLLFWTDTGNGDVSGVINYTLAVPEPASACLLVAMAGCLVFTRRR</sequence>
<gene>
    <name evidence="2" type="ORF">HG15A2_18910</name>
</gene>
<evidence type="ECO:0008006" key="4">
    <source>
        <dbReference type="Google" id="ProtNLM"/>
    </source>
</evidence>
<keyword evidence="3" id="KW-1185">Reference proteome</keyword>
<dbReference type="RefSeq" id="WP_145059819.1">
    <property type="nucleotide sequence ID" value="NZ_CP036263.1"/>
</dbReference>
<feature type="signal peptide" evidence="1">
    <location>
        <begin position="1"/>
        <end position="25"/>
    </location>
</feature>
<dbReference type="Proteomes" id="UP000319852">
    <property type="component" value="Chromosome"/>
</dbReference>
<evidence type="ECO:0000313" key="2">
    <source>
        <dbReference type="EMBL" id="QDS98610.1"/>
    </source>
</evidence>
<organism evidence="2 3">
    <name type="scientific">Adhaeretor mobilis</name>
    <dbReference type="NCBI Taxonomy" id="1930276"/>
    <lineage>
        <taxon>Bacteria</taxon>
        <taxon>Pseudomonadati</taxon>
        <taxon>Planctomycetota</taxon>
        <taxon>Planctomycetia</taxon>
        <taxon>Pirellulales</taxon>
        <taxon>Lacipirellulaceae</taxon>
        <taxon>Adhaeretor</taxon>
    </lineage>
</organism>
<evidence type="ECO:0000313" key="3">
    <source>
        <dbReference type="Proteomes" id="UP000319852"/>
    </source>
</evidence>
<keyword evidence="1" id="KW-0732">Signal</keyword>
<dbReference type="EMBL" id="CP036263">
    <property type="protein sequence ID" value="QDS98610.1"/>
    <property type="molecule type" value="Genomic_DNA"/>
</dbReference>
<dbReference type="AlphaFoldDB" id="A0A517MUQ0"/>
<dbReference type="OrthoDB" id="263773at2"/>
<evidence type="ECO:0000256" key="1">
    <source>
        <dbReference type="SAM" id="SignalP"/>
    </source>
</evidence>
<reference evidence="2 3" key="1">
    <citation type="submission" date="2019-02" db="EMBL/GenBank/DDBJ databases">
        <title>Deep-cultivation of Planctomycetes and their phenomic and genomic characterization uncovers novel biology.</title>
        <authorList>
            <person name="Wiegand S."/>
            <person name="Jogler M."/>
            <person name="Boedeker C."/>
            <person name="Pinto D."/>
            <person name="Vollmers J."/>
            <person name="Rivas-Marin E."/>
            <person name="Kohn T."/>
            <person name="Peeters S.H."/>
            <person name="Heuer A."/>
            <person name="Rast P."/>
            <person name="Oberbeckmann S."/>
            <person name="Bunk B."/>
            <person name="Jeske O."/>
            <person name="Meyerdierks A."/>
            <person name="Storesund J.E."/>
            <person name="Kallscheuer N."/>
            <person name="Luecker S."/>
            <person name="Lage O.M."/>
            <person name="Pohl T."/>
            <person name="Merkel B.J."/>
            <person name="Hornburger P."/>
            <person name="Mueller R.-W."/>
            <person name="Bruemmer F."/>
            <person name="Labrenz M."/>
            <person name="Spormann A.M."/>
            <person name="Op den Camp H."/>
            <person name="Overmann J."/>
            <person name="Amann R."/>
            <person name="Jetten M.S.M."/>
            <person name="Mascher T."/>
            <person name="Medema M.H."/>
            <person name="Devos D.P."/>
            <person name="Kaster A.-K."/>
            <person name="Ovreas L."/>
            <person name="Rohde M."/>
            <person name="Galperin M.Y."/>
            <person name="Jogler C."/>
        </authorList>
    </citation>
    <scope>NUCLEOTIDE SEQUENCE [LARGE SCALE GENOMIC DNA]</scope>
    <source>
        <strain evidence="2 3">HG15A2</strain>
    </source>
</reference>